<dbReference type="Pfam" id="PF01678">
    <property type="entry name" value="DAP_epimerase"/>
    <property type="match status" value="2"/>
</dbReference>
<feature type="binding site" evidence="8">
    <location>
        <begin position="226"/>
        <end position="227"/>
    </location>
    <ligand>
        <name>substrate</name>
    </ligand>
</feature>
<dbReference type="EC" id="5.1.1.7" evidence="3 8"/>
<dbReference type="PANTHER" id="PTHR31689:SF0">
    <property type="entry name" value="DIAMINOPIMELATE EPIMERASE"/>
    <property type="match status" value="1"/>
</dbReference>
<feature type="binding site" evidence="8">
    <location>
        <position position="198"/>
    </location>
    <ligand>
        <name>substrate</name>
    </ligand>
</feature>
<sequence length="284" mass="30697">MNTIPFTKMHGIGNDYIYFDCIKEPGLIKNPSKTATQLSNRHFGIGGDGIVLILPHPEADFRMRMFNADGSEAEMCGNAIRCVGKLVYEKGYISSDTLDVDTRAGVLTLKLHIDHGRVGSVRVDMGQPILNGPDIPVTVPGNPVSIPVSLASGRDHWITCVSMGNPHAVIFVDEITDEHVLVDGKALEVHPNFPNRTNVEFARITSRDTIHMRVWERGSGETLACGTGACATAVAAILGDLTDRKVTLKLLGGDLSIEWSAIDNHVYMTGPATTVFTGEVEMAS</sequence>
<evidence type="ECO:0000256" key="9">
    <source>
        <dbReference type="PROSITE-ProRule" id="PRU10125"/>
    </source>
</evidence>
<dbReference type="PANTHER" id="PTHR31689">
    <property type="entry name" value="DIAMINOPIMELATE EPIMERASE, CHLOROPLASTIC"/>
    <property type="match status" value="1"/>
</dbReference>
<dbReference type="SUPFAM" id="SSF54506">
    <property type="entry name" value="Diaminopimelate epimerase-like"/>
    <property type="match status" value="1"/>
</dbReference>
<dbReference type="GO" id="GO:0005829">
    <property type="term" value="C:cytosol"/>
    <property type="evidence" value="ECO:0007669"/>
    <property type="project" value="TreeGrafter"/>
</dbReference>
<comment type="subunit">
    <text evidence="8">Homodimer.</text>
</comment>
<keyword evidence="4 8" id="KW-0028">Amino-acid biosynthesis</keyword>
<comment type="similarity">
    <text evidence="2 8">Belongs to the diaminopimelate epimerase family.</text>
</comment>
<dbReference type="GO" id="GO:0009089">
    <property type="term" value="P:lysine biosynthetic process via diaminopimelate"/>
    <property type="evidence" value="ECO:0007669"/>
    <property type="project" value="UniProtKB-UniRule"/>
</dbReference>
<keyword evidence="8" id="KW-0963">Cytoplasm</keyword>
<comment type="caution">
    <text evidence="8">Lacks conserved residue(s) required for the propagation of feature annotation.</text>
</comment>
<feature type="binding site" evidence="8">
    <location>
        <begin position="77"/>
        <end position="78"/>
    </location>
    <ligand>
        <name>substrate</name>
    </ligand>
</feature>
<protein>
    <recommendedName>
        <fullName evidence="3 8">Diaminopimelate epimerase</fullName>
        <shortName evidence="8">DAP epimerase</shortName>
        <ecNumber evidence="3 8">5.1.1.7</ecNumber>
    </recommendedName>
    <alternativeName>
        <fullName evidence="8">PLP-independent amino acid racemase</fullName>
    </alternativeName>
</protein>
<feature type="site" description="Important for dimerization" evidence="8">
    <location>
        <position position="276"/>
    </location>
</feature>
<dbReference type="PROSITE" id="PS01326">
    <property type="entry name" value="DAP_EPIMERASE"/>
    <property type="match status" value="1"/>
</dbReference>
<dbReference type="NCBIfam" id="TIGR00652">
    <property type="entry name" value="DapF"/>
    <property type="match status" value="1"/>
</dbReference>
<evidence type="ECO:0000313" key="10">
    <source>
        <dbReference type="EMBL" id="VFJ59886.1"/>
    </source>
</evidence>
<comment type="pathway">
    <text evidence="1 8">Amino-acid biosynthesis; L-lysine biosynthesis via DAP pathway; DL-2,6-diaminopimelate from LL-2,6-diaminopimelate: step 1/1.</text>
</comment>
<feature type="active site" description="Proton donor" evidence="8">
    <location>
        <position position="76"/>
    </location>
</feature>
<gene>
    <name evidence="8" type="primary">dapF</name>
    <name evidence="11" type="ORF">BECKFW1821A_GA0114235_11792</name>
    <name evidence="10" type="ORF">BECKFW1821B_GA0114236_10528</name>
</gene>
<evidence type="ECO:0000313" key="11">
    <source>
        <dbReference type="EMBL" id="VFJ64765.1"/>
    </source>
</evidence>
<comment type="function">
    <text evidence="8">Catalyzes the stereoinversion of LL-2,6-diaminopimelate (L,L-DAP) to meso-diaminopimelate (meso-DAP), a precursor of L-lysine and an essential component of the bacterial peptidoglycan.</text>
</comment>
<dbReference type="InterPro" id="IPR001653">
    <property type="entry name" value="DAP_epimerase_DapF"/>
</dbReference>
<evidence type="ECO:0000256" key="1">
    <source>
        <dbReference type="ARBA" id="ARBA00005196"/>
    </source>
</evidence>
<feature type="binding site" evidence="8">
    <location>
        <position position="67"/>
    </location>
    <ligand>
        <name>substrate</name>
    </ligand>
</feature>
<evidence type="ECO:0000256" key="2">
    <source>
        <dbReference type="ARBA" id="ARBA00010219"/>
    </source>
</evidence>
<feature type="site" description="Could be important to modulate the pK values of the two catalytic cysteine residues" evidence="8">
    <location>
        <position position="167"/>
    </location>
</feature>
<feature type="binding site" evidence="8">
    <location>
        <begin position="216"/>
        <end position="217"/>
    </location>
    <ligand>
        <name>substrate</name>
    </ligand>
</feature>
<evidence type="ECO:0000256" key="8">
    <source>
        <dbReference type="HAMAP-Rule" id="MF_00197"/>
    </source>
</evidence>
<feature type="active site" description="Proton acceptor" evidence="8">
    <location>
        <position position="225"/>
    </location>
</feature>
<feature type="binding site" evidence="8">
    <location>
        <position position="14"/>
    </location>
    <ligand>
        <name>substrate</name>
    </ligand>
</feature>
<evidence type="ECO:0000256" key="7">
    <source>
        <dbReference type="ARBA" id="ARBA00051712"/>
    </source>
</evidence>
<keyword evidence="6 8" id="KW-0413">Isomerase</keyword>
<accession>A0A450TCZ2</accession>
<evidence type="ECO:0000256" key="5">
    <source>
        <dbReference type="ARBA" id="ARBA00023154"/>
    </source>
</evidence>
<name>A0A450TCZ2_9GAMM</name>
<dbReference type="HAMAP" id="MF_00197">
    <property type="entry name" value="DAP_epimerase"/>
    <property type="match status" value="1"/>
</dbReference>
<dbReference type="GO" id="GO:0008837">
    <property type="term" value="F:diaminopimelate epimerase activity"/>
    <property type="evidence" value="ECO:0007669"/>
    <property type="project" value="UniProtKB-UniRule"/>
</dbReference>
<feature type="site" description="Could be important to modulate the pK values of the two catalytic cysteine residues" evidence="8">
    <location>
        <position position="216"/>
    </location>
</feature>
<proteinExistence type="inferred from homology"/>
<comment type="catalytic activity">
    <reaction evidence="7 8">
        <text>(2S,6S)-2,6-diaminopimelate = meso-2,6-diaminopimelate</text>
        <dbReference type="Rhea" id="RHEA:15393"/>
        <dbReference type="ChEBI" id="CHEBI:57609"/>
        <dbReference type="ChEBI" id="CHEBI:57791"/>
        <dbReference type="EC" id="5.1.1.7"/>
    </reaction>
</comment>
<dbReference type="EMBL" id="CAADEW010000179">
    <property type="protein sequence ID" value="VFJ64765.1"/>
    <property type="molecule type" value="Genomic_DNA"/>
</dbReference>
<keyword evidence="5 8" id="KW-0457">Lysine biosynthesis</keyword>
<dbReference type="EMBL" id="CAADFD010000052">
    <property type="protein sequence ID" value="VFJ59886.1"/>
    <property type="molecule type" value="Genomic_DNA"/>
</dbReference>
<dbReference type="InterPro" id="IPR018510">
    <property type="entry name" value="DAP_epimerase_AS"/>
</dbReference>
<organism evidence="11">
    <name type="scientific">Candidatus Kentrum sp. FW</name>
    <dbReference type="NCBI Taxonomy" id="2126338"/>
    <lineage>
        <taxon>Bacteria</taxon>
        <taxon>Pseudomonadati</taxon>
        <taxon>Pseudomonadota</taxon>
        <taxon>Gammaproteobacteria</taxon>
        <taxon>Candidatus Kentrum</taxon>
    </lineage>
</organism>
<feature type="active site" evidence="9">
    <location>
        <position position="76"/>
    </location>
</feature>
<dbReference type="UniPathway" id="UPA00034">
    <property type="reaction ID" value="UER00025"/>
</dbReference>
<dbReference type="AlphaFoldDB" id="A0A450TCZ2"/>
<feature type="binding site" evidence="8">
    <location>
        <position position="165"/>
    </location>
    <ligand>
        <name>substrate</name>
    </ligand>
</feature>
<evidence type="ECO:0000256" key="6">
    <source>
        <dbReference type="ARBA" id="ARBA00023235"/>
    </source>
</evidence>
<comment type="subcellular location">
    <subcellularLocation>
        <location evidence="8">Cytoplasm</location>
    </subcellularLocation>
</comment>
<evidence type="ECO:0000256" key="4">
    <source>
        <dbReference type="ARBA" id="ARBA00022605"/>
    </source>
</evidence>
<evidence type="ECO:0000256" key="3">
    <source>
        <dbReference type="ARBA" id="ARBA00013080"/>
    </source>
</evidence>
<dbReference type="Gene3D" id="3.10.310.10">
    <property type="entry name" value="Diaminopimelate Epimerase, Chain A, domain 1"/>
    <property type="match status" value="2"/>
</dbReference>
<reference evidence="11" key="1">
    <citation type="submission" date="2019-02" db="EMBL/GenBank/DDBJ databases">
        <authorList>
            <person name="Gruber-Vodicka R. H."/>
            <person name="Seah K. B. B."/>
        </authorList>
    </citation>
    <scope>NUCLEOTIDE SEQUENCE</scope>
    <source>
        <strain evidence="10">BECK_BZ106</strain>
        <strain evidence="11">BECK_BZ15</strain>
    </source>
</reference>